<comment type="caution">
    <text evidence="12">The sequence shown here is derived from an EMBL/GenBank/DDBJ whole genome shotgun (WGS) entry which is preliminary data.</text>
</comment>
<dbReference type="PIRSF" id="PIRSF010130">
    <property type="entry name" value="PduL"/>
    <property type="match status" value="1"/>
</dbReference>
<reference evidence="12 14" key="2">
    <citation type="submission" date="2018-12" db="EMBL/GenBank/DDBJ databases">
        <title>A novel vanA-carrying plasmid in a clinical isolate of Enterococcus avium.</title>
        <authorList>
            <person name="Bernasconi O.J."/>
            <person name="Luzzaro F."/>
            <person name="Endimiani A."/>
        </authorList>
    </citation>
    <scope>NUCLEOTIDE SEQUENCE [LARGE SCALE GENOMIC DNA]</scope>
    <source>
        <strain evidence="12 14">LC0559/18</strain>
    </source>
</reference>
<evidence type="ECO:0000313" key="15">
    <source>
        <dbReference type="Proteomes" id="UP000316316"/>
    </source>
</evidence>
<keyword evidence="8 10" id="KW-0012">Acyltransferase</keyword>
<dbReference type="AlphaFoldDB" id="A0A437URB0"/>
<name>A0A437URB0_ENTAV</name>
<evidence type="ECO:0000313" key="12">
    <source>
        <dbReference type="EMBL" id="RVU96050.1"/>
    </source>
</evidence>
<dbReference type="Proteomes" id="UP000316316">
    <property type="component" value="Unassembled WGS sequence"/>
</dbReference>
<comment type="catalytic activity">
    <reaction evidence="9 10">
        <text>propanoyl-CoA + phosphate = propanoyl phosphate + CoA</text>
        <dbReference type="Rhea" id="RHEA:28046"/>
        <dbReference type="ChEBI" id="CHEBI:43474"/>
        <dbReference type="ChEBI" id="CHEBI:57287"/>
        <dbReference type="ChEBI" id="CHEBI:57392"/>
        <dbReference type="ChEBI" id="CHEBI:58933"/>
        <dbReference type="EC" id="2.3.1.222"/>
    </reaction>
</comment>
<evidence type="ECO:0000313" key="14">
    <source>
        <dbReference type="Proteomes" id="UP000288388"/>
    </source>
</evidence>
<evidence type="ECO:0000256" key="3">
    <source>
        <dbReference type="ARBA" id="ARBA00012206"/>
    </source>
</evidence>
<dbReference type="UniPathway" id="UPA00621"/>
<evidence type="ECO:0000256" key="2">
    <source>
        <dbReference type="ARBA" id="ARBA00007342"/>
    </source>
</evidence>
<evidence type="ECO:0000313" key="13">
    <source>
        <dbReference type="EMBL" id="TRZ33346.1"/>
    </source>
</evidence>
<comment type="pathway">
    <text evidence="10">Polyol metabolism; 1,2-propanediol degradation.</text>
</comment>
<reference evidence="11" key="3">
    <citation type="submission" date="2023-03" db="EMBL/GenBank/DDBJ databases">
        <authorList>
            <person name="Shen W."/>
            <person name="Cai J."/>
        </authorList>
    </citation>
    <scope>NUCLEOTIDE SEQUENCE</scope>
    <source>
        <strain evidence="11">P33-2</strain>
    </source>
</reference>
<dbReference type="Proteomes" id="UP000288388">
    <property type="component" value="Unassembled WGS sequence"/>
</dbReference>
<dbReference type="EMBL" id="JARPWH010000036">
    <property type="protein sequence ID" value="MDT2402970.1"/>
    <property type="molecule type" value="Genomic_DNA"/>
</dbReference>
<dbReference type="Pfam" id="PF06130">
    <property type="entry name" value="PTAC"/>
    <property type="match status" value="1"/>
</dbReference>
<dbReference type="PANTHER" id="PTHR39453">
    <property type="entry name" value="PHOSPHATE PROPANOYLTRANSFERASE"/>
    <property type="match status" value="1"/>
</dbReference>
<keyword evidence="6" id="KW-0479">Metal-binding</keyword>
<sequence>MNNYSIEEIRKIVREVLLEMQAETFPIGISNRHIHLTEEHFTILFPNETLEPLKPLKQPGEFAAKQTVTLVGPKGEIRKVRILGPLRKRSQVEISKTDARNLGVQPPIRLSGNLDDAVEITLRSEAAEVTIPAAIVAKRHIHLNDQDMERMGLKQGQVVSVEIFEGSRKTIFNDVELRPGKNFVLEMHVDTDEANAADIQPNTRGRIIKE</sequence>
<reference evidence="13 15" key="1">
    <citation type="submission" date="2017-10" db="EMBL/GenBank/DDBJ databases">
        <title>FDA dAtabase for Regulatory Grade micrObial Sequences (FDA-ARGOS): Supporting development and validation of Infectious Disease Dx tests.</title>
        <authorList>
            <person name="Campos J."/>
            <person name="Goldberg B."/>
            <person name="Tallon L.J."/>
            <person name="Sadzewicz L."/>
            <person name="Sengamalay N."/>
            <person name="Ott S."/>
            <person name="Godinez A."/>
            <person name="Nagaraj S."/>
            <person name="Vyas G."/>
            <person name="Aluvathingal J."/>
            <person name="Nadendla S."/>
            <person name="Geyer C."/>
            <person name="Nandy P."/>
            <person name="Hobson J."/>
            <person name="Sichtig H."/>
        </authorList>
    </citation>
    <scope>NUCLEOTIDE SEQUENCE [LARGE SCALE GENOMIC DNA]</scope>
    <source>
        <strain evidence="13 15">FDAARGOS_185</strain>
    </source>
</reference>
<comment type="cofactor">
    <cofactor evidence="1">
        <name>Zn(2+)</name>
        <dbReference type="ChEBI" id="CHEBI:29105"/>
    </cofactor>
</comment>
<dbReference type="InterPro" id="IPR008300">
    <property type="entry name" value="PTAC"/>
</dbReference>
<dbReference type="EC" id="2.3.1.222" evidence="3 10"/>
<evidence type="ECO:0000256" key="7">
    <source>
        <dbReference type="ARBA" id="ARBA00022833"/>
    </source>
</evidence>
<dbReference type="GO" id="GO:0046872">
    <property type="term" value="F:metal ion binding"/>
    <property type="evidence" value="ECO:0007669"/>
    <property type="project" value="UniProtKB-KW"/>
</dbReference>
<dbReference type="GO" id="GO:0051144">
    <property type="term" value="P:1,2-propanediol catabolic process"/>
    <property type="evidence" value="ECO:0007669"/>
    <property type="project" value="UniProtKB-UniPathway"/>
</dbReference>
<dbReference type="EMBL" id="PDXQ01000001">
    <property type="protein sequence ID" value="TRZ33346.1"/>
    <property type="molecule type" value="Genomic_DNA"/>
</dbReference>
<dbReference type="GeneID" id="69568699"/>
<evidence type="ECO:0000256" key="6">
    <source>
        <dbReference type="ARBA" id="ARBA00022723"/>
    </source>
</evidence>
<evidence type="ECO:0000256" key="9">
    <source>
        <dbReference type="ARBA" id="ARBA00047589"/>
    </source>
</evidence>
<organism evidence="12 14">
    <name type="scientific">Enterococcus avium</name>
    <name type="common">Streptococcus avium</name>
    <dbReference type="NCBI Taxonomy" id="33945"/>
    <lineage>
        <taxon>Bacteria</taxon>
        <taxon>Bacillati</taxon>
        <taxon>Bacillota</taxon>
        <taxon>Bacilli</taxon>
        <taxon>Lactobacillales</taxon>
        <taxon>Enterococcaceae</taxon>
        <taxon>Enterococcus</taxon>
    </lineage>
</organism>
<dbReference type="EMBL" id="RYZS01000001">
    <property type="protein sequence ID" value="RVU96050.1"/>
    <property type="molecule type" value="Genomic_DNA"/>
</dbReference>
<keyword evidence="7" id="KW-0862">Zinc</keyword>
<dbReference type="GO" id="GO:0016747">
    <property type="term" value="F:acyltransferase activity, transferring groups other than amino-acyl groups"/>
    <property type="evidence" value="ECO:0007669"/>
    <property type="project" value="InterPro"/>
</dbReference>
<evidence type="ECO:0000256" key="10">
    <source>
        <dbReference type="PIRNR" id="PIRNR010130"/>
    </source>
</evidence>
<evidence type="ECO:0000313" key="11">
    <source>
        <dbReference type="EMBL" id="MDT2402970.1"/>
    </source>
</evidence>
<proteinExistence type="inferred from homology"/>
<dbReference type="RefSeq" id="WP_016181463.1">
    <property type="nucleotide sequence ID" value="NZ_CAAKOC010000042.1"/>
</dbReference>
<protein>
    <recommendedName>
        <fullName evidence="4 10">Phosphate propanoyltransferase</fullName>
        <ecNumber evidence="3 10">2.3.1.222</ecNumber>
    </recommendedName>
</protein>
<gene>
    <name evidence="12" type="primary">pduL</name>
    <name evidence="13" type="ORF">AUF17_04345</name>
    <name evidence="12" type="ORF">EK398_15030</name>
    <name evidence="11" type="ORF">P7D43_11330</name>
</gene>
<evidence type="ECO:0000256" key="4">
    <source>
        <dbReference type="ARBA" id="ARBA00020837"/>
    </source>
</evidence>
<comment type="function">
    <text evidence="10">Involved in 1,2-propanediol (1,2-PD) degradation by catalyzing the conversion of propanoyl-CoA to propanoyl-phosphate.</text>
</comment>
<dbReference type="NCBIfam" id="NF011652">
    <property type="entry name" value="PRK15070.1"/>
    <property type="match status" value="1"/>
</dbReference>
<keyword evidence="5 10" id="KW-0808">Transferase</keyword>
<evidence type="ECO:0000256" key="8">
    <source>
        <dbReference type="ARBA" id="ARBA00023315"/>
    </source>
</evidence>
<comment type="similarity">
    <text evidence="2 10">Belongs to the PduL family.</text>
</comment>
<dbReference type="Proteomes" id="UP001260773">
    <property type="component" value="Unassembled WGS sequence"/>
</dbReference>
<dbReference type="PANTHER" id="PTHR39453:SF1">
    <property type="entry name" value="PHOSPHATE PROPANOYLTRANSFERASE"/>
    <property type="match status" value="1"/>
</dbReference>
<accession>A0A437URB0</accession>
<evidence type="ECO:0000256" key="1">
    <source>
        <dbReference type="ARBA" id="ARBA00001947"/>
    </source>
</evidence>
<evidence type="ECO:0000256" key="5">
    <source>
        <dbReference type="ARBA" id="ARBA00022679"/>
    </source>
</evidence>